<proteinExistence type="inferred from homology"/>
<dbReference type="SUPFAM" id="SSF143120">
    <property type="entry name" value="YefM-like"/>
    <property type="match status" value="1"/>
</dbReference>
<dbReference type="Gene3D" id="3.40.1620.10">
    <property type="entry name" value="YefM-like domain"/>
    <property type="match status" value="1"/>
</dbReference>
<dbReference type="eggNOG" id="COG2161">
    <property type="taxonomic scope" value="Bacteria"/>
</dbReference>
<evidence type="ECO:0000313" key="4">
    <source>
        <dbReference type="Proteomes" id="UP000028653"/>
    </source>
</evidence>
<evidence type="ECO:0000313" key="3">
    <source>
        <dbReference type="EMBL" id="KFC76683.1"/>
    </source>
</evidence>
<dbReference type="Pfam" id="PF02604">
    <property type="entry name" value="PhdYeFM_antitox"/>
    <property type="match status" value="1"/>
</dbReference>
<dbReference type="RefSeq" id="WP_034500125.1">
    <property type="nucleotide sequence ID" value="NZ_JMPI01000076.1"/>
</dbReference>
<reference evidence="3 4" key="1">
    <citation type="submission" date="2014-05" db="EMBL/GenBank/DDBJ databases">
        <title>ATOL: Assembling a taxonomically balanced genome-scale reconstruction of the evolutionary history of the Enterobacteriaceae.</title>
        <authorList>
            <person name="Plunkett G.III."/>
            <person name="Neeno-Eckwall E.C."/>
            <person name="Glasner J.D."/>
            <person name="Perna N.T."/>
        </authorList>
    </citation>
    <scope>NUCLEOTIDE SEQUENCE [LARGE SCALE GENOMIC DNA]</scope>
    <source>
        <strain evidence="3 4">ATCC 33320</strain>
    </source>
</reference>
<comment type="function">
    <text evidence="2">Antitoxin component of a type II toxin-antitoxin (TA) system.</text>
</comment>
<sequence length="73" mass="8197">MQAINFTTARDKLASVLDGVASGEPVMITRRSAKPVVVIDAEQYEKMMKIQAESDFDWLFAEHGQTLQALKNR</sequence>
<dbReference type="AlphaFoldDB" id="A0A085FYY8"/>
<dbReference type="InterPro" id="IPR036165">
    <property type="entry name" value="YefM-like_sf"/>
</dbReference>
<protein>
    <recommendedName>
        <fullName evidence="2">Antitoxin</fullName>
    </recommendedName>
</protein>
<comment type="similarity">
    <text evidence="1 2">Belongs to the phD/YefM antitoxin family.</text>
</comment>
<dbReference type="STRING" id="1006004.GBAG_4318"/>
<evidence type="ECO:0000256" key="2">
    <source>
        <dbReference type="RuleBase" id="RU362080"/>
    </source>
</evidence>
<keyword evidence="4" id="KW-1185">Reference proteome</keyword>
<accession>A0A085FYY8</accession>
<evidence type="ECO:0000256" key="1">
    <source>
        <dbReference type="ARBA" id="ARBA00009981"/>
    </source>
</evidence>
<gene>
    <name evidence="3" type="ORF">GBAG_4318</name>
</gene>
<dbReference type="InterPro" id="IPR006442">
    <property type="entry name" value="Antitoxin_Phd/YefM"/>
</dbReference>
<name>A0A085FYY8_9ENTR</name>
<dbReference type="Proteomes" id="UP000028653">
    <property type="component" value="Unassembled WGS sequence"/>
</dbReference>
<dbReference type="OrthoDB" id="9802003at2"/>
<dbReference type="EMBL" id="JMPI01000076">
    <property type="protein sequence ID" value="KFC76683.1"/>
    <property type="molecule type" value="Genomic_DNA"/>
</dbReference>
<dbReference type="NCBIfam" id="TIGR01552">
    <property type="entry name" value="phd_fam"/>
    <property type="match status" value="1"/>
</dbReference>
<organism evidence="3 4">
    <name type="scientific">Buttiauxella agrestis ATCC 33320</name>
    <dbReference type="NCBI Taxonomy" id="1006004"/>
    <lineage>
        <taxon>Bacteria</taxon>
        <taxon>Pseudomonadati</taxon>
        <taxon>Pseudomonadota</taxon>
        <taxon>Gammaproteobacteria</taxon>
        <taxon>Enterobacterales</taxon>
        <taxon>Enterobacteriaceae</taxon>
        <taxon>Buttiauxella</taxon>
    </lineage>
</organism>
<comment type="caution">
    <text evidence="3">The sequence shown here is derived from an EMBL/GenBank/DDBJ whole genome shotgun (WGS) entry which is preliminary data.</text>
</comment>